<dbReference type="EMBL" id="MNPL01004587">
    <property type="protein sequence ID" value="OQR76635.1"/>
    <property type="molecule type" value="Genomic_DNA"/>
</dbReference>
<sequence length="383" mass="43063">MTAPRILATIILIFSSFDTYVTAWKACILPDGIRDPNKHMTSDMLKSLDCSELDTAGVVATLANHDSVLVQGAVAPKDLSPLAVVQLQDDVFLVSHKSPTSRRRRRRRNVLAKPSLETEQPKREHDVFVVSTFALNPTLLRNYSRSPRYSVFAKLTEGVLQEYYAKYGDKKKLNTQDANSQIYTEGLFNKMIGNMGRLHNSDAAKPKYLHGKSFDEILKEFESQSLDEGRTGETRSTDEEETKSSKSPLYSLWPKAKLHDNSDELTAQWDASTSGIRLVNDSHFLVTDRDNIERIISSTDLYRRMTPRVILVPKVILEEGTFADEAGIRGYRILALFTPRHPVERGHHGEQRETTSVLGGRALRQASLVLANLNGRSSPYPMT</sequence>
<evidence type="ECO:0000313" key="3">
    <source>
        <dbReference type="EMBL" id="OQR76635.1"/>
    </source>
</evidence>
<protein>
    <submittedName>
        <fullName evidence="3">Uncharacterized protein</fullName>
    </submittedName>
</protein>
<proteinExistence type="predicted"/>
<dbReference type="Proteomes" id="UP000192247">
    <property type="component" value="Unassembled WGS sequence"/>
</dbReference>
<feature type="region of interest" description="Disordered" evidence="1">
    <location>
        <begin position="225"/>
        <end position="247"/>
    </location>
</feature>
<feature type="compositionally biased region" description="Basic and acidic residues" evidence="1">
    <location>
        <begin position="225"/>
        <end position="237"/>
    </location>
</feature>
<reference evidence="3 4" key="1">
    <citation type="journal article" date="2017" name="Gigascience">
        <title>Draft genome of the honey bee ectoparasitic mite, Tropilaelaps mercedesae, is shaped by the parasitic life history.</title>
        <authorList>
            <person name="Dong X."/>
            <person name="Armstrong S.D."/>
            <person name="Xia D."/>
            <person name="Makepeace B.L."/>
            <person name="Darby A.C."/>
            <person name="Kadowaki T."/>
        </authorList>
    </citation>
    <scope>NUCLEOTIDE SEQUENCE [LARGE SCALE GENOMIC DNA]</scope>
    <source>
        <strain evidence="3">Wuxi-XJTLU</strain>
    </source>
</reference>
<dbReference type="InParanoid" id="A0A1V9XT34"/>
<evidence type="ECO:0000256" key="2">
    <source>
        <dbReference type="SAM" id="SignalP"/>
    </source>
</evidence>
<accession>A0A1V9XT34</accession>
<dbReference type="AlphaFoldDB" id="A0A1V9XT34"/>
<keyword evidence="4" id="KW-1185">Reference proteome</keyword>
<gene>
    <name evidence="3" type="ORF">BIW11_07657</name>
</gene>
<feature type="chain" id="PRO_5012732114" evidence="2">
    <location>
        <begin position="24"/>
        <end position="383"/>
    </location>
</feature>
<organism evidence="3 4">
    <name type="scientific">Tropilaelaps mercedesae</name>
    <dbReference type="NCBI Taxonomy" id="418985"/>
    <lineage>
        <taxon>Eukaryota</taxon>
        <taxon>Metazoa</taxon>
        <taxon>Ecdysozoa</taxon>
        <taxon>Arthropoda</taxon>
        <taxon>Chelicerata</taxon>
        <taxon>Arachnida</taxon>
        <taxon>Acari</taxon>
        <taxon>Parasitiformes</taxon>
        <taxon>Mesostigmata</taxon>
        <taxon>Gamasina</taxon>
        <taxon>Dermanyssoidea</taxon>
        <taxon>Laelapidae</taxon>
        <taxon>Tropilaelaps</taxon>
    </lineage>
</organism>
<feature type="signal peptide" evidence="2">
    <location>
        <begin position="1"/>
        <end position="23"/>
    </location>
</feature>
<dbReference type="OrthoDB" id="10508524at2759"/>
<evidence type="ECO:0000313" key="4">
    <source>
        <dbReference type="Proteomes" id="UP000192247"/>
    </source>
</evidence>
<comment type="caution">
    <text evidence="3">The sequence shown here is derived from an EMBL/GenBank/DDBJ whole genome shotgun (WGS) entry which is preliminary data.</text>
</comment>
<evidence type="ECO:0000256" key="1">
    <source>
        <dbReference type="SAM" id="MobiDB-lite"/>
    </source>
</evidence>
<name>A0A1V9XT34_9ACAR</name>
<keyword evidence="2" id="KW-0732">Signal</keyword>